<dbReference type="InterPro" id="IPR020476">
    <property type="entry name" value="Nudix_hydrolase"/>
</dbReference>
<evidence type="ECO:0000256" key="10">
    <source>
        <dbReference type="ARBA" id="ARBA00035861"/>
    </source>
</evidence>
<dbReference type="GO" id="GO:0046872">
    <property type="term" value="F:metal ion binding"/>
    <property type="evidence" value="ECO:0007669"/>
    <property type="project" value="UniProtKB-KW"/>
</dbReference>
<dbReference type="GO" id="GO:0044715">
    <property type="term" value="F:8-oxo-dGDP phosphatase activity"/>
    <property type="evidence" value="ECO:0007669"/>
    <property type="project" value="TreeGrafter"/>
</dbReference>
<evidence type="ECO:0000256" key="11">
    <source>
        <dbReference type="ARBA" id="ARBA00036904"/>
    </source>
</evidence>
<evidence type="ECO:0000259" key="17">
    <source>
        <dbReference type="PROSITE" id="PS51462"/>
    </source>
</evidence>
<evidence type="ECO:0000313" key="18">
    <source>
        <dbReference type="EMBL" id="MCD1655340.1"/>
    </source>
</evidence>
<comment type="catalytic activity">
    <reaction evidence="11">
        <text>8-oxo-GTP + H2O = 8-oxo-GMP + diphosphate + H(+)</text>
        <dbReference type="Rhea" id="RHEA:67616"/>
        <dbReference type="ChEBI" id="CHEBI:15377"/>
        <dbReference type="ChEBI" id="CHEBI:15378"/>
        <dbReference type="ChEBI" id="CHEBI:33019"/>
        <dbReference type="ChEBI" id="CHEBI:143553"/>
        <dbReference type="ChEBI" id="CHEBI:145694"/>
    </reaction>
</comment>
<evidence type="ECO:0000256" key="15">
    <source>
        <dbReference type="ARBA" id="ARBA00041979"/>
    </source>
</evidence>
<sequence length="130" mass="14815">MKHFEVVASVLIQDNRVFCAQRKDAGETAKKWEFPGGKIEAGETHQEALEREISEELSTTIDVGNFLTTVNHQYQTFALTMHAYLCSIRKGNLTLTEHLDSRWLTRNELDSVDWAPADLPIVELVREILS</sequence>
<gene>
    <name evidence="18" type="ORF">K7J14_11610</name>
</gene>
<evidence type="ECO:0000256" key="14">
    <source>
        <dbReference type="ARBA" id="ARBA00041592"/>
    </source>
</evidence>
<dbReference type="PANTHER" id="PTHR47707">
    <property type="entry name" value="8-OXO-DGTP DIPHOSPHATASE"/>
    <property type="match status" value="1"/>
</dbReference>
<evidence type="ECO:0000256" key="12">
    <source>
        <dbReference type="ARBA" id="ARBA00038905"/>
    </source>
</evidence>
<evidence type="ECO:0000256" key="9">
    <source>
        <dbReference type="ARBA" id="ARBA00023204"/>
    </source>
</evidence>
<evidence type="ECO:0000256" key="4">
    <source>
        <dbReference type="ARBA" id="ARBA00022705"/>
    </source>
</evidence>
<keyword evidence="19" id="KW-1185">Reference proteome</keyword>
<dbReference type="Pfam" id="PF14815">
    <property type="entry name" value="NUDIX_4"/>
    <property type="match status" value="1"/>
</dbReference>
<name>A0AAE3EHX7_9SPIR</name>
<comment type="catalytic activity">
    <reaction evidence="10">
        <text>8-oxo-dGTP + H2O = 8-oxo-dGMP + diphosphate + H(+)</text>
        <dbReference type="Rhea" id="RHEA:31575"/>
        <dbReference type="ChEBI" id="CHEBI:15377"/>
        <dbReference type="ChEBI" id="CHEBI:15378"/>
        <dbReference type="ChEBI" id="CHEBI:33019"/>
        <dbReference type="ChEBI" id="CHEBI:63224"/>
        <dbReference type="ChEBI" id="CHEBI:77896"/>
        <dbReference type="EC" id="3.6.1.55"/>
    </reaction>
</comment>
<comment type="caution">
    <text evidence="18">The sequence shown here is derived from an EMBL/GenBank/DDBJ whole genome shotgun (WGS) entry which is preliminary data.</text>
</comment>
<evidence type="ECO:0000256" key="1">
    <source>
        <dbReference type="ARBA" id="ARBA00001946"/>
    </source>
</evidence>
<organism evidence="18 19">
    <name type="scientific">Teretinema zuelzerae</name>
    <dbReference type="NCBI Taxonomy" id="156"/>
    <lineage>
        <taxon>Bacteria</taxon>
        <taxon>Pseudomonadati</taxon>
        <taxon>Spirochaetota</taxon>
        <taxon>Spirochaetia</taxon>
        <taxon>Spirochaetales</taxon>
        <taxon>Treponemataceae</taxon>
        <taxon>Teretinema</taxon>
    </lineage>
</organism>
<evidence type="ECO:0000256" key="8">
    <source>
        <dbReference type="ARBA" id="ARBA00022842"/>
    </source>
</evidence>
<evidence type="ECO:0000256" key="13">
    <source>
        <dbReference type="ARBA" id="ARBA00040794"/>
    </source>
</evidence>
<dbReference type="PANTHER" id="PTHR47707:SF1">
    <property type="entry name" value="NUDIX HYDROLASE FAMILY PROTEIN"/>
    <property type="match status" value="1"/>
</dbReference>
<evidence type="ECO:0000256" key="5">
    <source>
        <dbReference type="ARBA" id="ARBA00022723"/>
    </source>
</evidence>
<keyword evidence="6" id="KW-0227">DNA damage</keyword>
<keyword evidence="9" id="KW-0234">DNA repair</keyword>
<comment type="cofactor">
    <cofactor evidence="1">
        <name>Mg(2+)</name>
        <dbReference type="ChEBI" id="CHEBI:18420"/>
    </cofactor>
</comment>
<dbReference type="RefSeq" id="WP_230756358.1">
    <property type="nucleotide sequence ID" value="NZ_JAINWA010000003.1"/>
</dbReference>
<dbReference type="PRINTS" id="PR00502">
    <property type="entry name" value="NUDIXFAMILY"/>
</dbReference>
<keyword evidence="4" id="KW-0235">DNA replication</keyword>
<dbReference type="GO" id="GO:0044716">
    <property type="term" value="F:8-oxo-GDP phosphatase activity"/>
    <property type="evidence" value="ECO:0007669"/>
    <property type="project" value="TreeGrafter"/>
</dbReference>
<dbReference type="EMBL" id="JAINWA010000003">
    <property type="protein sequence ID" value="MCD1655340.1"/>
    <property type="molecule type" value="Genomic_DNA"/>
</dbReference>
<dbReference type="CDD" id="cd03425">
    <property type="entry name" value="NUDIX_MutT_NudA_like"/>
    <property type="match status" value="1"/>
</dbReference>
<evidence type="ECO:0000313" key="19">
    <source>
        <dbReference type="Proteomes" id="UP001198163"/>
    </source>
</evidence>
<keyword evidence="7" id="KW-0378">Hydrolase</keyword>
<dbReference type="EC" id="3.6.1.55" evidence="12"/>
<proteinExistence type="inferred from homology"/>
<keyword evidence="8" id="KW-0460">Magnesium</keyword>
<dbReference type="GO" id="GO:0006281">
    <property type="term" value="P:DNA repair"/>
    <property type="evidence" value="ECO:0007669"/>
    <property type="project" value="UniProtKB-KW"/>
</dbReference>
<evidence type="ECO:0000256" key="6">
    <source>
        <dbReference type="ARBA" id="ARBA00022763"/>
    </source>
</evidence>
<dbReference type="InterPro" id="IPR029119">
    <property type="entry name" value="MutY_C"/>
</dbReference>
<dbReference type="SUPFAM" id="SSF55811">
    <property type="entry name" value="Nudix"/>
    <property type="match status" value="1"/>
</dbReference>
<evidence type="ECO:0000256" key="16">
    <source>
        <dbReference type="ARBA" id="ARBA00042798"/>
    </source>
</evidence>
<dbReference type="Gene3D" id="3.90.79.10">
    <property type="entry name" value="Nucleoside Triphosphate Pyrophosphohydrolase"/>
    <property type="match status" value="1"/>
</dbReference>
<comment type="similarity">
    <text evidence="2">Belongs to the Nudix hydrolase family.</text>
</comment>
<evidence type="ECO:0000256" key="3">
    <source>
        <dbReference type="ARBA" id="ARBA00022457"/>
    </source>
</evidence>
<reference evidence="18" key="1">
    <citation type="submission" date="2021-08" db="EMBL/GenBank/DDBJ databases">
        <title>Comparative analyses of Brucepasteria parasyntrophica and Teretinema zuelzerae.</title>
        <authorList>
            <person name="Song Y."/>
            <person name="Brune A."/>
        </authorList>
    </citation>
    <scope>NUCLEOTIDE SEQUENCE</scope>
    <source>
        <strain evidence="18">DSM 1903</strain>
    </source>
</reference>
<evidence type="ECO:0000256" key="2">
    <source>
        <dbReference type="ARBA" id="ARBA00005582"/>
    </source>
</evidence>
<dbReference type="GO" id="GO:0035539">
    <property type="term" value="F:8-oxo-7,8-dihydrodeoxyguanosine triphosphate pyrophosphatase activity"/>
    <property type="evidence" value="ECO:0007669"/>
    <property type="project" value="UniProtKB-EC"/>
</dbReference>
<accession>A0AAE3EHX7</accession>
<evidence type="ECO:0000256" key="7">
    <source>
        <dbReference type="ARBA" id="ARBA00022801"/>
    </source>
</evidence>
<dbReference type="GO" id="GO:0006260">
    <property type="term" value="P:DNA replication"/>
    <property type="evidence" value="ECO:0007669"/>
    <property type="project" value="UniProtKB-KW"/>
</dbReference>
<dbReference type="Proteomes" id="UP001198163">
    <property type="component" value="Unassembled WGS sequence"/>
</dbReference>
<protein>
    <recommendedName>
        <fullName evidence="13">8-oxo-dGTP diphosphatase</fullName>
        <ecNumber evidence="12">3.6.1.55</ecNumber>
    </recommendedName>
    <alternativeName>
        <fullName evidence="16">7,8-dihydro-8-oxoguanine-triphosphatase</fullName>
    </alternativeName>
    <alternativeName>
        <fullName evidence="15">Mutator protein MutT</fullName>
    </alternativeName>
    <alternativeName>
        <fullName evidence="14">dGTP pyrophosphohydrolase</fullName>
    </alternativeName>
</protein>
<keyword evidence="3" id="KW-0515">Mutator protein</keyword>
<dbReference type="InterPro" id="IPR000086">
    <property type="entry name" value="NUDIX_hydrolase_dom"/>
</dbReference>
<dbReference type="InterPro" id="IPR047127">
    <property type="entry name" value="MutT-like"/>
</dbReference>
<dbReference type="PROSITE" id="PS51462">
    <property type="entry name" value="NUDIX"/>
    <property type="match status" value="1"/>
</dbReference>
<dbReference type="InterPro" id="IPR015797">
    <property type="entry name" value="NUDIX_hydrolase-like_dom_sf"/>
</dbReference>
<dbReference type="AlphaFoldDB" id="A0AAE3EHX7"/>
<feature type="domain" description="Nudix hydrolase" evidence="17">
    <location>
        <begin position="2"/>
        <end position="127"/>
    </location>
</feature>
<dbReference type="GO" id="GO:0008413">
    <property type="term" value="F:8-oxo-7,8-dihydroguanosine triphosphate pyrophosphatase activity"/>
    <property type="evidence" value="ECO:0007669"/>
    <property type="project" value="TreeGrafter"/>
</dbReference>
<keyword evidence="5" id="KW-0479">Metal-binding</keyword>